<name>A0A432MQA8_9BACT</name>
<comment type="caution">
    <text evidence="2">The sequence shown here is derived from an EMBL/GenBank/DDBJ whole genome shotgun (WGS) entry which is preliminary data.</text>
</comment>
<evidence type="ECO:0000256" key="1">
    <source>
        <dbReference type="SAM" id="Phobius"/>
    </source>
</evidence>
<dbReference type="PROSITE" id="PS51257">
    <property type="entry name" value="PROKAR_LIPOPROTEIN"/>
    <property type="match status" value="1"/>
</dbReference>
<keyword evidence="1" id="KW-0812">Transmembrane</keyword>
<organism evidence="2 3">
    <name type="scientific">Tautonia sociabilis</name>
    <dbReference type="NCBI Taxonomy" id="2080755"/>
    <lineage>
        <taxon>Bacteria</taxon>
        <taxon>Pseudomonadati</taxon>
        <taxon>Planctomycetota</taxon>
        <taxon>Planctomycetia</taxon>
        <taxon>Isosphaerales</taxon>
        <taxon>Isosphaeraceae</taxon>
        <taxon>Tautonia</taxon>
    </lineage>
</organism>
<accession>A0A432MQA8</accession>
<dbReference type="OrthoDB" id="9995854at2"/>
<reference evidence="2 3" key="1">
    <citation type="submission" date="2018-12" db="EMBL/GenBank/DDBJ databases">
        <authorList>
            <person name="Toschakov S.V."/>
        </authorList>
    </citation>
    <scope>NUCLEOTIDE SEQUENCE [LARGE SCALE GENOMIC DNA]</scope>
    <source>
        <strain evidence="2 3">GM2012</strain>
    </source>
</reference>
<feature type="transmembrane region" description="Helical" evidence="1">
    <location>
        <begin position="38"/>
        <end position="54"/>
    </location>
</feature>
<gene>
    <name evidence="2" type="ORF">TsocGM_00385</name>
</gene>
<sequence length="162" mass="16559">MARPRYSLRRLLAAVAAAGVACAYLAAAARLEARVVSGMTLAILAVAAVAPIATRGRARALASGFAVPAWAYFIASNAGRPSGLVTTRWLAAAYDRLIGPPVALTPDQVAGFTRQVVSFLVVGHHLVALLLGTLGALIVLAARAVAGHPRSDRARAATSASP</sequence>
<reference evidence="2 3" key="2">
    <citation type="submission" date="2019-01" db="EMBL/GenBank/DDBJ databases">
        <title>Tautonia sociabilis, a novel thermotolerant planctomycete of Isosphaeraceae family, isolated from a 4000 m deep subterranean habitat.</title>
        <authorList>
            <person name="Kovaleva O.L."/>
            <person name="Elcheninov A.G."/>
            <person name="Van Heerden E."/>
            <person name="Toshchakov S.V."/>
            <person name="Novikov A."/>
            <person name="Bonch-Osmolovskaya E.A."/>
            <person name="Kublanov I.V."/>
        </authorList>
    </citation>
    <scope>NUCLEOTIDE SEQUENCE [LARGE SCALE GENOMIC DNA]</scope>
    <source>
        <strain evidence="2 3">GM2012</strain>
    </source>
</reference>
<dbReference type="Proteomes" id="UP000280296">
    <property type="component" value="Unassembled WGS sequence"/>
</dbReference>
<feature type="transmembrane region" description="Helical" evidence="1">
    <location>
        <begin position="61"/>
        <end position="79"/>
    </location>
</feature>
<keyword evidence="3" id="KW-1185">Reference proteome</keyword>
<keyword evidence="1" id="KW-1133">Transmembrane helix</keyword>
<proteinExistence type="predicted"/>
<protein>
    <submittedName>
        <fullName evidence="2">Uncharacterized protein</fullName>
    </submittedName>
</protein>
<dbReference type="AlphaFoldDB" id="A0A432MQA8"/>
<feature type="transmembrane region" description="Helical" evidence="1">
    <location>
        <begin position="126"/>
        <end position="146"/>
    </location>
</feature>
<dbReference type="RefSeq" id="WP_126723339.1">
    <property type="nucleotide sequence ID" value="NZ_RYZH01000001.1"/>
</dbReference>
<evidence type="ECO:0000313" key="2">
    <source>
        <dbReference type="EMBL" id="RUL89664.1"/>
    </source>
</evidence>
<keyword evidence="1" id="KW-0472">Membrane</keyword>
<dbReference type="EMBL" id="RYZH01000001">
    <property type="protein sequence ID" value="RUL89664.1"/>
    <property type="molecule type" value="Genomic_DNA"/>
</dbReference>
<evidence type="ECO:0000313" key="3">
    <source>
        <dbReference type="Proteomes" id="UP000280296"/>
    </source>
</evidence>